<dbReference type="InterPro" id="IPR015867">
    <property type="entry name" value="N-reg_PII/ATP_PRibTrfase_C"/>
</dbReference>
<dbReference type="PANTHER" id="PTHR23419">
    <property type="entry name" value="DIVALENT CATION TOLERANCE CUTA-RELATED"/>
    <property type="match status" value="1"/>
</dbReference>
<proteinExistence type="inferred from homology"/>
<comment type="similarity">
    <text evidence="1">Belongs to the CutA family.</text>
</comment>
<accession>A0ABY7VV53</accession>
<dbReference type="EMBL" id="CP117812">
    <property type="protein sequence ID" value="WDE98103.1"/>
    <property type="molecule type" value="Genomic_DNA"/>
</dbReference>
<dbReference type="SUPFAM" id="SSF54913">
    <property type="entry name" value="GlnB-like"/>
    <property type="match status" value="1"/>
</dbReference>
<gene>
    <name evidence="2" type="ORF">PQO03_19990</name>
</gene>
<dbReference type="Pfam" id="PF03091">
    <property type="entry name" value="CutA1"/>
    <property type="match status" value="1"/>
</dbReference>
<dbReference type="InterPro" id="IPR004323">
    <property type="entry name" value="Ion_tolerance_CutA"/>
</dbReference>
<dbReference type="Proteomes" id="UP001214250">
    <property type="component" value="Chromosome 2"/>
</dbReference>
<name>A0ABY7VV53_9BACT</name>
<keyword evidence="3" id="KW-1185">Reference proteome</keyword>
<evidence type="ECO:0000256" key="1">
    <source>
        <dbReference type="ARBA" id="ARBA00010169"/>
    </source>
</evidence>
<sequence>MQLFYTPCSNKEEAKKIASSLLSEKLIACANVIPGINSLYIWEGELQDVEEVILLLKCKQESANDVESRISQLHSYDCPCILQFTPDKVNPAFSKWLNDN</sequence>
<dbReference type="InterPro" id="IPR011322">
    <property type="entry name" value="N-reg_PII-like_a/b"/>
</dbReference>
<reference evidence="2 3" key="1">
    <citation type="submission" date="2023-02" db="EMBL/GenBank/DDBJ databases">
        <title>Genome sequence of Lentisphaera profundi SAORIC-696.</title>
        <authorList>
            <person name="Kim e."/>
            <person name="Cho J.-C."/>
            <person name="Choi A."/>
            <person name="Kang I."/>
        </authorList>
    </citation>
    <scope>NUCLEOTIDE SEQUENCE [LARGE SCALE GENOMIC DNA]</scope>
    <source>
        <strain evidence="2 3">SAORIC-696</strain>
    </source>
</reference>
<dbReference type="Gene3D" id="3.30.70.120">
    <property type="match status" value="1"/>
</dbReference>
<organism evidence="2 3">
    <name type="scientific">Lentisphaera profundi</name>
    <dbReference type="NCBI Taxonomy" id="1658616"/>
    <lineage>
        <taxon>Bacteria</taxon>
        <taxon>Pseudomonadati</taxon>
        <taxon>Lentisphaerota</taxon>
        <taxon>Lentisphaeria</taxon>
        <taxon>Lentisphaerales</taxon>
        <taxon>Lentisphaeraceae</taxon>
        <taxon>Lentisphaera</taxon>
    </lineage>
</organism>
<evidence type="ECO:0000313" key="2">
    <source>
        <dbReference type="EMBL" id="WDE98103.1"/>
    </source>
</evidence>
<dbReference type="RefSeq" id="WP_274152887.1">
    <property type="nucleotide sequence ID" value="NZ_CP117812.1"/>
</dbReference>
<dbReference type="PANTHER" id="PTHR23419:SF8">
    <property type="entry name" value="FI09726P"/>
    <property type="match status" value="1"/>
</dbReference>
<protein>
    <submittedName>
        <fullName evidence="2">Divalent-cation tolerance protein CutA</fullName>
    </submittedName>
</protein>
<evidence type="ECO:0000313" key="3">
    <source>
        <dbReference type="Proteomes" id="UP001214250"/>
    </source>
</evidence>